<dbReference type="InterPro" id="IPR014030">
    <property type="entry name" value="Ketoacyl_synth_N"/>
</dbReference>
<protein>
    <submittedName>
        <fullName evidence="9">6-deoxyerythronolide-B synthase</fullName>
    </submittedName>
</protein>
<dbReference type="Gene3D" id="3.40.47.10">
    <property type="match status" value="1"/>
</dbReference>
<dbReference type="InterPro" id="IPR018201">
    <property type="entry name" value="Ketoacyl_synth_AS"/>
</dbReference>
<organism evidence="9 10">
    <name type="scientific">Streptomyces violaceoruber</name>
    <dbReference type="NCBI Taxonomy" id="1935"/>
    <lineage>
        <taxon>Bacteria</taxon>
        <taxon>Bacillati</taxon>
        <taxon>Actinomycetota</taxon>
        <taxon>Actinomycetes</taxon>
        <taxon>Kitasatosporales</taxon>
        <taxon>Streptomycetaceae</taxon>
        <taxon>Streptomyces</taxon>
        <taxon>Streptomyces violaceoruber group</taxon>
    </lineage>
</organism>
<dbReference type="SUPFAM" id="SSF52151">
    <property type="entry name" value="FabD/lysophospholipase-like"/>
    <property type="match status" value="1"/>
</dbReference>
<dbReference type="GO" id="GO:0017000">
    <property type="term" value="P:antibiotic biosynthetic process"/>
    <property type="evidence" value="ECO:0007669"/>
    <property type="project" value="UniProtKB-KW"/>
</dbReference>
<keyword evidence="1" id="KW-0596">Phosphopantetheine</keyword>
<dbReference type="InterPro" id="IPR018487">
    <property type="entry name" value="Hemopexin-like_repeat"/>
</dbReference>
<dbReference type="InterPro" id="IPR009081">
    <property type="entry name" value="PP-bd_ACP"/>
</dbReference>
<dbReference type="SMART" id="SM00823">
    <property type="entry name" value="PKS_PP"/>
    <property type="match status" value="1"/>
</dbReference>
<keyword evidence="5" id="KW-0012">Acyltransferase</keyword>
<dbReference type="GO" id="GO:0006633">
    <property type="term" value="P:fatty acid biosynthetic process"/>
    <property type="evidence" value="ECO:0007669"/>
    <property type="project" value="InterPro"/>
</dbReference>
<dbReference type="InterPro" id="IPR006162">
    <property type="entry name" value="Ppantetheine_attach_site"/>
</dbReference>
<evidence type="ECO:0000256" key="2">
    <source>
        <dbReference type="ARBA" id="ARBA00022553"/>
    </source>
</evidence>
<name>A0A1V0UFM2_STRVN</name>
<feature type="domain" description="Carrier" evidence="7">
    <location>
        <begin position="993"/>
        <end position="1068"/>
    </location>
</feature>
<feature type="compositionally biased region" description="Pro residues" evidence="6">
    <location>
        <begin position="949"/>
        <end position="970"/>
    </location>
</feature>
<dbReference type="GO" id="GO:0004312">
    <property type="term" value="F:fatty acid synthase activity"/>
    <property type="evidence" value="ECO:0007669"/>
    <property type="project" value="TreeGrafter"/>
</dbReference>
<dbReference type="PROSITE" id="PS50075">
    <property type="entry name" value="CARRIER"/>
    <property type="match status" value="1"/>
</dbReference>
<evidence type="ECO:0000313" key="10">
    <source>
        <dbReference type="Proteomes" id="UP000192445"/>
    </source>
</evidence>
<dbReference type="RefSeq" id="WP_083193225.1">
    <property type="nucleotide sequence ID" value="NZ_CP020570.1"/>
</dbReference>
<dbReference type="InterPro" id="IPR014031">
    <property type="entry name" value="Ketoacyl_synth_C"/>
</dbReference>
<dbReference type="GO" id="GO:0005737">
    <property type="term" value="C:cytoplasm"/>
    <property type="evidence" value="ECO:0007669"/>
    <property type="project" value="TreeGrafter"/>
</dbReference>
<dbReference type="InterPro" id="IPR016039">
    <property type="entry name" value="Thiolase-like"/>
</dbReference>
<dbReference type="CDD" id="cd00833">
    <property type="entry name" value="PKS"/>
    <property type="match status" value="1"/>
</dbReference>
<evidence type="ECO:0000256" key="5">
    <source>
        <dbReference type="ARBA" id="ARBA00023315"/>
    </source>
</evidence>
<sequence length="1169" mass="119424">MRDDRIAVIGTALRFPGADTPEAYWRDIRAGAGHVRRFTRAEFAAAGIPAERYGQPGFAGASAPLAGVDGFDAGFFGMSGREAELTDPQQRLFLECCFHALEDGGYAGDGNGHTGDGSGHAGDGGGLAEGGGGSVRQGRAGGGARGSVRIGVYGSAGYRLYSLHSYLAENLAAEAESGDWMTAKQVQVGTYPDFLATRAAFRLGLTGPALTVSTACSSSLVAVHLACQALRAGDADLMLVGSAALHLPQVSGHVPVKGSTLSPTGAVRAFDAAADGTVGGNGAAAVLLKPLARALADGDTVHAVILGSAVTNDGADKRGFAAPGAAGQRDAVLGALRAAGVDAASIGYVEAHGTGTLKGDPIEFAALTEAFRAHTDRTGFCALGSTKPAIGHLDSAAGLAGLIKAVEVLRHGVVPPLVNFARPNPALAVESSPFLLPVRERSWPLPGVRRAGVHAIGMGGTNAHVILEQAPEATPVAPAAAAAAAPSTPSMPAPALLSPPARVPALSPPSARVPALLPVSAADGEALRAYAGALRDRLAGEAPPAPADLLTTMALGRRLLPHRLVVTAADPVAGLDAFLSGAPAGEAYATGVADGVRQPVFLFSGQGGGHPGMGAELAARFPVVARTLAECARVYAEETGRYDFLDRIVGGRGPARWDTAFAQPALFALQLAQARLWERLGIVPARVAGHSVGAYAALCVAGALDAEDAMRLVCGRGRLMEERSAPGAMVSAFVPRDRVRELLAAVPGLELAVVNGAAHHVLGGAPEAVEAVRALLAARGEAYEVLAVDRAFHTALLDGALEEFRVLADKTELRPLHTEFVDGIDGTVRPAGWRADAAYLVAQARRTADFAAVLDRLGGTAGAGGPQPDPGAPLLVELGPSAVLTRMVRRTLPDALCVPTRDAERAVAALHCAGAPVDWAALLDGCGGRRIRLPTYPFQRRSYWRGPGPYTPPPPPPRPASDTPPAPPAPARSAGCDAARPSPRSPEDRMTEQAVLDRVLELTARHLGHHPDEVAADRTFVGLGADSLQLIGMVRQLEAEFGTEISMREVLEEAGTPRLTAALIAGRAAPATTNGGAPAAPAVGPGGRSAVAPAHEVPSAAGLMGTEPVAGSATDAVPPAVDASAYATRAEVAALSEQIRQLAEIQAAMITQLSEAVALLTARAGTETR</sequence>
<dbReference type="PANTHER" id="PTHR43775:SF37">
    <property type="entry name" value="SI:DKEY-61P9.11"/>
    <property type="match status" value="1"/>
</dbReference>
<evidence type="ECO:0000256" key="4">
    <source>
        <dbReference type="ARBA" id="ARBA00023194"/>
    </source>
</evidence>
<evidence type="ECO:0000313" key="9">
    <source>
        <dbReference type="EMBL" id="ARF64024.1"/>
    </source>
</evidence>
<dbReference type="GO" id="GO:0031177">
    <property type="term" value="F:phosphopantetheine binding"/>
    <property type="evidence" value="ECO:0007669"/>
    <property type="project" value="InterPro"/>
</dbReference>
<dbReference type="EMBL" id="CP020570">
    <property type="protein sequence ID" value="ARF64024.1"/>
    <property type="molecule type" value="Genomic_DNA"/>
</dbReference>
<dbReference type="InterPro" id="IPR001227">
    <property type="entry name" value="Ac_transferase_dom_sf"/>
</dbReference>
<dbReference type="Pfam" id="PF02801">
    <property type="entry name" value="Ketoacyl-synt_C"/>
    <property type="match status" value="1"/>
</dbReference>
<dbReference type="InterPro" id="IPR036736">
    <property type="entry name" value="ACP-like_sf"/>
</dbReference>
<dbReference type="SUPFAM" id="SSF55048">
    <property type="entry name" value="Probable ACP-binding domain of malonyl-CoA ACP transacylase"/>
    <property type="match status" value="1"/>
</dbReference>
<dbReference type="Gene3D" id="1.10.1200.10">
    <property type="entry name" value="ACP-like"/>
    <property type="match status" value="1"/>
</dbReference>
<keyword evidence="3" id="KW-0808">Transferase</keyword>
<keyword evidence="4" id="KW-0045">Antibiotic biosynthesis</keyword>
<dbReference type="SMART" id="SM00825">
    <property type="entry name" value="PKS_KS"/>
    <property type="match status" value="1"/>
</dbReference>
<dbReference type="GO" id="GO:0004315">
    <property type="term" value="F:3-oxoacyl-[acyl-carrier-protein] synthase activity"/>
    <property type="evidence" value="ECO:0007669"/>
    <property type="project" value="InterPro"/>
</dbReference>
<dbReference type="AlphaFoldDB" id="A0A1V0UFM2"/>
<dbReference type="PROSITE" id="PS00012">
    <property type="entry name" value="PHOSPHOPANTETHEINE"/>
    <property type="match status" value="1"/>
</dbReference>
<dbReference type="InterPro" id="IPR014043">
    <property type="entry name" value="Acyl_transferase_dom"/>
</dbReference>
<dbReference type="InterPro" id="IPR016035">
    <property type="entry name" value="Acyl_Trfase/lysoPLipase"/>
</dbReference>
<dbReference type="SUPFAM" id="SSF53901">
    <property type="entry name" value="Thiolase-like"/>
    <property type="match status" value="1"/>
</dbReference>
<dbReference type="KEGG" id="svu:B1H20_23580"/>
<dbReference type="PROSITE" id="PS51642">
    <property type="entry name" value="HEMOPEXIN_2"/>
    <property type="match status" value="1"/>
</dbReference>
<feature type="domain" description="Ketosynthase family 3 (KS3)" evidence="8">
    <location>
        <begin position="3"/>
        <end position="469"/>
    </location>
</feature>
<accession>A0A1V0UFM2</accession>
<dbReference type="SMART" id="SM00827">
    <property type="entry name" value="PKS_AT"/>
    <property type="match status" value="1"/>
</dbReference>
<evidence type="ECO:0000259" key="7">
    <source>
        <dbReference type="PROSITE" id="PS50075"/>
    </source>
</evidence>
<dbReference type="PROSITE" id="PS52004">
    <property type="entry name" value="KS3_2"/>
    <property type="match status" value="1"/>
</dbReference>
<dbReference type="PROSITE" id="PS00606">
    <property type="entry name" value="KS3_1"/>
    <property type="match status" value="1"/>
</dbReference>
<feature type="region of interest" description="Disordered" evidence="6">
    <location>
        <begin position="942"/>
        <end position="991"/>
    </location>
</feature>
<dbReference type="Pfam" id="PF00698">
    <property type="entry name" value="Acyl_transf_1"/>
    <property type="match status" value="1"/>
</dbReference>
<dbReference type="Proteomes" id="UP000192445">
    <property type="component" value="Chromosome"/>
</dbReference>
<proteinExistence type="predicted"/>
<dbReference type="InterPro" id="IPR020841">
    <property type="entry name" value="PKS_Beta-ketoAc_synthase_dom"/>
</dbReference>
<dbReference type="STRING" id="1935.B1H20_23580"/>
<evidence type="ECO:0000259" key="8">
    <source>
        <dbReference type="PROSITE" id="PS52004"/>
    </source>
</evidence>
<reference evidence="9 10" key="1">
    <citation type="submission" date="2017-03" db="EMBL/GenBank/DDBJ databases">
        <title>Complete Genome Sequence of a natural compounds producer, Streptomyces violaceus S21.</title>
        <authorList>
            <person name="Zhong C."/>
            <person name="Zhao Z."/>
            <person name="Fu J."/>
            <person name="Zong G."/>
            <person name="Qin R."/>
            <person name="Cao G."/>
        </authorList>
    </citation>
    <scope>NUCLEOTIDE SEQUENCE [LARGE SCALE GENOMIC DNA]</scope>
    <source>
        <strain evidence="9 10">S21</strain>
    </source>
</reference>
<dbReference type="SUPFAM" id="SSF47336">
    <property type="entry name" value="ACP-like"/>
    <property type="match status" value="1"/>
</dbReference>
<dbReference type="InterPro" id="IPR020806">
    <property type="entry name" value="PKS_PP-bd"/>
</dbReference>
<dbReference type="GO" id="GO:0071770">
    <property type="term" value="P:DIM/DIP cell wall layer assembly"/>
    <property type="evidence" value="ECO:0007669"/>
    <property type="project" value="TreeGrafter"/>
</dbReference>
<dbReference type="Pfam" id="PF00550">
    <property type="entry name" value="PP-binding"/>
    <property type="match status" value="1"/>
</dbReference>
<dbReference type="GO" id="GO:0005886">
    <property type="term" value="C:plasma membrane"/>
    <property type="evidence" value="ECO:0007669"/>
    <property type="project" value="TreeGrafter"/>
</dbReference>
<dbReference type="Gene3D" id="3.40.366.10">
    <property type="entry name" value="Malonyl-Coenzyme A Acyl Carrier Protein, domain 2"/>
    <property type="match status" value="1"/>
</dbReference>
<gene>
    <name evidence="9" type="ORF">B1H20_23580</name>
</gene>
<evidence type="ECO:0000256" key="3">
    <source>
        <dbReference type="ARBA" id="ARBA00022679"/>
    </source>
</evidence>
<keyword evidence="2" id="KW-0597">Phosphoprotein</keyword>
<dbReference type="OrthoDB" id="9778690at2"/>
<dbReference type="Pfam" id="PF00109">
    <property type="entry name" value="ketoacyl-synt"/>
    <property type="match status" value="2"/>
</dbReference>
<dbReference type="Gene3D" id="3.30.70.3290">
    <property type="match status" value="1"/>
</dbReference>
<evidence type="ECO:0000256" key="6">
    <source>
        <dbReference type="SAM" id="MobiDB-lite"/>
    </source>
</evidence>
<dbReference type="InterPro" id="IPR050091">
    <property type="entry name" value="PKS_NRPS_Biosynth_Enz"/>
</dbReference>
<dbReference type="InterPro" id="IPR016036">
    <property type="entry name" value="Malonyl_transacylase_ACP-bd"/>
</dbReference>
<evidence type="ECO:0000256" key="1">
    <source>
        <dbReference type="ARBA" id="ARBA00022450"/>
    </source>
</evidence>
<feature type="region of interest" description="Disordered" evidence="6">
    <location>
        <begin position="109"/>
        <end position="141"/>
    </location>
</feature>
<feature type="region of interest" description="Disordered" evidence="6">
    <location>
        <begin position="1072"/>
        <end position="1092"/>
    </location>
</feature>
<dbReference type="PANTHER" id="PTHR43775">
    <property type="entry name" value="FATTY ACID SYNTHASE"/>
    <property type="match status" value="1"/>
</dbReference>